<dbReference type="SUPFAM" id="SSF55144">
    <property type="entry name" value="LigT-like"/>
    <property type="match status" value="1"/>
</dbReference>
<dbReference type="InterPro" id="IPR009097">
    <property type="entry name" value="Cyclic_Pdiesterase"/>
</dbReference>
<protein>
    <submittedName>
        <fullName evidence="1">2'-5' RNA ligase superfamily protein</fullName>
    </submittedName>
</protein>
<reference evidence="1 2" key="1">
    <citation type="submission" date="2017-04" db="EMBL/GenBank/DDBJ databases">
        <authorList>
            <person name="Afonso C.L."/>
            <person name="Miller P.J."/>
            <person name="Scott M.A."/>
            <person name="Spackman E."/>
            <person name="Goraichik I."/>
            <person name="Dimitrov K.M."/>
            <person name="Suarez D.L."/>
            <person name="Swayne D.E."/>
        </authorList>
    </citation>
    <scope>NUCLEOTIDE SEQUENCE [LARGE SCALE GENOMIC DNA]</scope>
    <source>
        <strain evidence="1 2">KR-140</strain>
    </source>
</reference>
<sequence>MSAAPPPPRGSSGALYSLVAWPPAPLDSWLRRTQERLNVRAFGAPHLNLRAPFQTSLSAPELVAAFREVLRREPAFDVRVKGWKALPHMIFLEFEPDASLTALHQRVLTVEPSSRASHDGDGYLPHLTLALGILPWAEDAVWEAVQPLVPPLQSFHVNVLSLTREERGEVQEVHTFPLQERSLAGPIPLHLPGARLPEDPAAPFLVGEGLKK</sequence>
<dbReference type="OrthoDB" id="63166at2"/>
<proteinExistence type="predicted"/>
<dbReference type="GO" id="GO:0016874">
    <property type="term" value="F:ligase activity"/>
    <property type="evidence" value="ECO:0007669"/>
    <property type="project" value="UniProtKB-KW"/>
</dbReference>
<dbReference type="AlphaFoldDB" id="A0A1W1VMX9"/>
<dbReference type="RefSeq" id="WP_084049769.1">
    <property type="nucleotide sequence ID" value="NZ_FWWU01000009.1"/>
</dbReference>
<dbReference type="PANTHER" id="PTHR40037:SF1">
    <property type="entry name" value="PHOSPHOESTERASE SAOUHSC_00951-RELATED"/>
    <property type="match status" value="1"/>
</dbReference>
<dbReference type="EMBL" id="FWWU01000009">
    <property type="protein sequence ID" value="SMB94745.1"/>
    <property type="molecule type" value="Genomic_DNA"/>
</dbReference>
<dbReference type="Proteomes" id="UP000192582">
    <property type="component" value="Unassembled WGS sequence"/>
</dbReference>
<evidence type="ECO:0000313" key="1">
    <source>
        <dbReference type="EMBL" id="SMB94745.1"/>
    </source>
</evidence>
<dbReference type="STRING" id="695939.SAMN00790413_02510"/>
<gene>
    <name evidence="1" type="ORF">SAMN00790413_02510</name>
</gene>
<accession>A0A1W1VMX9</accession>
<dbReference type="PANTHER" id="PTHR40037">
    <property type="entry name" value="PHOSPHOESTERASE YJCG-RELATED"/>
    <property type="match status" value="1"/>
</dbReference>
<dbReference type="Gene3D" id="3.90.1140.10">
    <property type="entry name" value="Cyclic phosphodiesterase"/>
    <property type="match status" value="1"/>
</dbReference>
<dbReference type="Pfam" id="PF13563">
    <property type="entry name" value="2_5_RNA_ligase2"/>
    <property type="match status" value="1"/>
</dbReference>
<dbReference type="InterPro" id="IPR050580">
    <property type="entry name" value="2H_phosphoesterase_YjcG-like"/>
</dbReference>
<name>A0A1W1VMX9_9DEIO</name>
<organism evidence="1 2">
    <name type="scientific">Deinococcus hopiensis KR-140</name>
    <dbReference type="NCBI Taxonomy" id="695939"/>
    <lineage>
        <taxon>Bacteria</taxon>
        <taxon>Thermotogati</taxon>
        <taxon>Deinococcota</taxon>
        <taxon>Deinococci</taxon>
        <taxon>Deinococcales</taxon>
        <taxon>Deinococcaceae</taxon>
        <taxon>Deinococcus</taxon>
    </lineage>
</organism>
<keyword evidence="2" id="KW-1185">Reference proteome</keyword>
<keyword evidence="1" id="KW-0436">Ligase</keyword>
<evidence type="ECO:0000313" key="2">
    <source>
        <dbReference type="Proteomes" id="UP000192582"/>
    </source>
</evidence>